<evidence type="ECO:0000256" key="1">
    <source>
        <dbReference type="SAM" id="Phobius"/>
    </source>
</evidence>
<feature type="chain" id="PRO_5035942531" description="Transmembrane protein" evidence="2">
    <location>
        <begin position="21"/>
        <end position="272"/>
    </location>
</feature>
<accession>A0A8T2GMB2</accession>
<comment type="caution">
    <text evidence="3">The sequence shown here is derived from an EMBL/GenBank/DDBJ whole genome shotgun (WGS) entry which is preliminary data.</text>
</comment>
<name>A0A8T2GMB2_9BRAS</name>
<evidence type="ECO:0000256" key="2">
    <source>
        <dbReference type="SAM" id="SignalP"/>
    </source>
</evidence>
<evidence type="ECO:0000313" key="3">
    <source>
        <dbReference type="EMBL" id="KAG7648446.1"/>
    </source>
</evidence>
<organism evidence="3 4">
    <name type="scientific">Arabidopsis thaliana x Arabidopsis arenosa</name>
    <dbReference type="NCBI Taxonomy" id="1240361"/>
    <lineage>
        <taxon>Eukaryota</taxon>
        <taxon>Viridiplantae</taxon>
        <taxon>Streptophyta</taxon>
        <taxon>Embryophyta</taxon>
        <taxon>Tracheophyta</taxon>
        <taxon>Spermatophyta</taxon>
        <taxon>Magnoliopsida</taxon>
        <taxon>eudicotyledons</taxon>
        <taxon>Gunneridae</taxon>
        <taxon>Pentapetalae</taxon>
        <taxon>rosids</taxon>
        <taxon>malvids</taxon>
        <taxon>Brassicales</taxon>
        <taxon>Brassicaceae</taxon>
        <taxon>Camelineae</taxon>
        <taxon>Arabidopsis</taxon>
    </lineage>
</organism>
<reference evidence="3 4" key="1">
    <citation type="submission" date="2020-12" db="EMBL/GenBank/DDBJ databases">
        <title>Concerted genomic and epigenomic changes stabilize Arabidopsis allopolyploids.</title>
        <authorList>
            <person name="Chen Z."/>
        </authorList>
    </citation>
    <scope>NUCLEOTIDE SEQUENCE [LARGE SCALE GENOMIC DNA]</scope>
    <source>
        <strain evidence="3">Allo738</strain>
        <tissue evidence="3">Leaf</tissue>
    </source>
</reference>
<evidence type="ECO:0000313" key="4">
    <source>
        <dbReference type="Proteomes" id="UP000694240"/>
    </source>
</evidence>
<dbReference type="AlphaFoldDB" id="A0A8T2GMB2"/>
<keyword evidence="1" id="KW-0472">Membrane</keyword>
<proteinExistence type="predicted"/>
<keyword evidence="1" id="KW-1133">Transmembrane helix</keyword>
<keyword evidence="4" id="KW-1185">Reference proteome</keyword>
<keyword evidence="2" id="KW-0732">Signal</keyword>
<feature type="transmembrane region" description="Helical" evidence="1">
    <location>
        <begin position="208"/>
        <end position="229"/>
    </location>
</feature>
<sequence>MARLSSVMWVSSLCLATLEALVSSGDGSFLFLPREEEKEAEMKAEMWRRRRDHHHRKGKALRNGNFVCVIKEKSVTTLIGTKFGGALHGITGSIINGAFMTHGFRSWLMENQVKADEHVNRAMGRGLPSNVDSDGPTGYMLVLVVTRMTGPNDVYVYINIYKMMVMNVLLEWAEMIPLTEYSLLTPFFPFSSVQRKRFWQDQMKTCRLSLYGGAGLVVSLVWVVVSLTLMEKGASYAEKAKVHSLVCAICVEARSHILAESPYGVLRELPQS</sequence>
<protein>
    <recommendedName>
        <fullName evidence="5">Transmembrane protein</fullName>
    </recommendedName>
</protein>
<evidence type="ECO:0008006" key="5">
    <source>
        <dbReference type="Google" id="ProtNLM"/>
    </source>
</evidence>
<dbReference type="Proteomes" id="UP000694240">
    <property type="component" value="Chromosome 1"/>
</dbReference>
<keyword evidence="1" id="KW-0812">Transmembrane</keyword>
<feature type="signal peptide" evidence="2">
    <location>
        <begin position="1"/>
        <end position="20"/>
    </location>
</feature>
<gene>
    <name evidence="3" type="ORF">ISN45_At01g034090</name>
</gene>
<dbReference type="EMBL" id="JAEFBK010000001">
    <property type="protein sequence ID" value="KAG7648446.1"/>
    <property type="molecule type" value="Genomic_DNA"/>
</dbReference>